<reference evidence="1 2" key="2">
    <citation type="journal article" date="2022" name="Mol. Ecol. Resour.">
        <title>The genomes of chicory, endive, great burdock and yacon provide insights into Asteraceae paleo-polyploidization history and plant inulin production.</title>
        <authorList>
            <person name="Fan W."/>
            <person name="Wang S."/>
            <person name="Wang H."/>
            <person name="Wang A."/>
            <person name="Jiang F."/>
            <person name="Liu H."/>
            <person name="Zhao H."/>
            <person name="Xu D."/>
            <person name="Zhang Y."/>
        </authorList>
    </citation>
    <scope>NUCLEOTIDE SEQUENCE [LARGE SCALE GENOMIC DNA]</scope>
    <source>
        <strain evidence="2">cv. Punajuju</strain>
        <tissue evidence="1">Leaves</tissue>
    </source>
</reference>
<gene>
    <name evidence="1" type="ORF">L2E82_39453</name>
</gene>
<dbReference type="EMBL" id="CM042015">
    <property type="protein sequence ID" value="KAI3709687.1"/>
    <property type="molecule type" value="Genomic_DNA"/>
</dbReference>
<dbReference type="Proteomes" id="UP001055811">
    <property type="component" value="Linkage Group LG07"/>
</dbReference>
<sequence length="976" mass="108611">MDRSASFRDSMDNPILSSLPSMSRTTVNVTQGEVTNFFQCLRFDLKSMATEYKCNRFGDYKRLASAALCGQDDSPSGLLKGKFPSSTPEDMKRLKVGLRESTIKARERVKVFSDVLSVMNKCFPSIPSRKRSRPDTFSVGKMSTQSHSPYDYEQQRGEERGKNVIPNKRTRTSMADVRANSNTPARSSGSVEERSLPIVTDGWEKAKMKKKRTGIKADSALSTIPAKPIDGIRDSRQGVHPRSVLDARPMLNDSHGFRQGAVNGGIGTGKPDSIPMHISGTTPKLLTPARGPRSGTGGSGVGLPKLPHGQRSTVPNNLESESLQSQSQSPHGINKNPGAIGPTNRKRTPVTQWADRRPQKISRTARRTNLVPVVSNDDVSMSMSSLGNSEVTVSEKRRGFAKRFPKQFKSKVDHTLSESEESGAADIRSDEVQKMSTLVPQTRKNKFMSGFSSARSVVRTAKQLKSGRVGVDKPESKIGRPPTRKLTGRKAYMRQKNTVTNAPTDFYVDSDDGHGDLLAAANAVINPGFALSNPFWRQMDRLFGFVSDADMAYLKQEGNIRSPINTATSTDNYETQFNGSFTVELPKTETECISEYSEHLISGTSLCQRLLAALISEEDDNDYTWHGNDVYESSFESQTDSSFLNNYRVDESPLRSCNEFDNCYKGSQCQYGNMSMDERLLIEIHSLGLYPSPVPDLVQTGDEDISIDIRRLEEKHYQQVSKKKSLLNKLLKSTEKARELHEKEFEQLSLEKLTRITYHKYMNSWGKGTGGKMAKQAALENVKRTLDRWHEYETAGKSCFSEPLFKDIFLSGLSHLNDNLQQSPSLTNFDLYPPDGKDDVWSTKGKKRELYLDDVAGTSSGMPNSAKGKRSERDGNGIRKSKTKIKQKTTELSPVPISVPVPVPIPIPVPIEDEKNECMLLEDPLDLSHLQLPEFDVGQGQDIGSWLNIGDDVLQDDDFMGLEIPMDDLTDLNMMV</sequence>
<keyword evidence="2" id="KW-1185">Reference proteome</keyword>
<comment type="caution">
    <text evidence="1">The sequence shown here is derived from an EMBL/GenBank/DDBJ whole genome shotgun (WGS) entry which is preliminary data.</text>
</comment>
<protein>
    <submittedName>
        <fullName evidence="1">Uncharacterized protein</fullName>
    </submittedName>
</protein>
<name>A0ACB9AHI3_CICIN</name>
<evidence type="ECO:0000313" key="1">
    <source>
        <dbReference type="EMBL" id="KAI3709687.1"/>
    </source>
</evidence>
<evidence type="ECO:0000313" key="2">
    <source>
        <dbReference type="Proteomes" id="UP001055811"/>
    </source>
</evidence>
<organism evidence="1 2">
    <name type="scientific">Cichorium intybus</name>
    <name type="common">Chicory</name>
    <dbReference type="NCBI Taxonomy" id="13427"/>
    <lineage>
        <taxon>Eukaryota</taxon>
        <taxon>Viridiplantae</taxon>
        <taxon>Streptophyta</taxon>
        <taxon>Embryophyta</taxon>
        <taxon>Tracheophyta</taxon>
        <taxon>Spermatophyta</taxon>
        <taxon>Magnoliopsida</taxon>
        <taxon>eudicotyledons</taxon>
        <taxon>Gunneridae</taxon>
        <taxon>Pentapetalae</taxon>
        <taxon>asterids</taxon>
        <taxon>campanulids</taxon>
        <taxon>Asterales</taxon>
        <taxon>Asteraceae</taxon>
        <taxon>Cichorioideae</taxon>
        <taxon>Cichorieae</taxon>
        <taxon>Cichoriinae</taxon>
        <taxon>Cichorium</taxon>
    </lineage>
</organism>
<accession>A0ACB9AHI3</accession>
<proteinExistence type="predicted"/>
<reference evidence="2" key="1">
    <citation type="journal article" date="2022" name="Mol. Ecol. Resour.">
        <title>The genomes of chicory, endive, great burdock and yacon provide insights into Asteraceae palaeo-polyploidization history and plant inulin production.</title>
        <authorList>
            <person name="Fan W."/>
            <person name="Wang S."/>
            <person name="Wang H."/>
            <person name="Wang A."/>
            <person name="Jiang F."/>
            <person name="Liu H."/>
            <person name="Zhao H."/>
            <person name="Xu D."/>
            <person name="Zhang Y."/>
        </authorList>
    </citation>
    <scope>NUCLEOTIDE SEQUENCE [LARGE SCALE GENOMIC DNA]</scope>
    <source>
        <strain evidence="2">cv. Punajuju</strain>
    </source>
</reference>